<dbReference type="PANTHER" id="PTHR31998">
    <property type="entry name" value="K(+)-INSENSITIVE PYROPHOSPHATE-ENERGIZED PROTON PUMP"/>
    <property type="match status" value="1"/>
</dbReference>
<evidence type="ECO:0000256" key="6">
    <source>
        <dbReference type="ARBA" id="ARBA00022989"/>
    </source>
</evidence>
<dbReference type="InterPro" id="IPR004131">
    <property type="entry name" value="PPase-energised_H-pump"/>
</dbReference>
<evidence type="ECO:0000256" key="8">
    <source>
        <dbReference type="ARBA" id="ARBA00023136"/>
    </source>
</evidence>
<dbReference type="HAMAP" id="MF_01129">
    <property type="entry name" value="PPase_energized_pump"/>
    <property type="match status" value="1"/>
</dbReference>
<dbReference type="EC" id="7.2.3.1" evidence="9"/>
<dbReference type="EMBL" id="NOZQ01000110">
    <property type="protein sequence ID" value="OYD15559.1"/>
    <property type="molecule type" value="Genomic_DNA"/>
</dbReference>
<evidence type="ECO:0000256" key="2">
    <source>
        <dbReference type="ARBA" id="ARBA00022448"/>
    </source>
</evidence>
<comment type="caution">
    <text evidence="10">The sequence shown here is derived from an EMBL/GenBank/DDBJ whole genome shotgun (WGS) entry which is preliminary data.</text>
</comment>
<keyword evidence="9" id="KW-0630">Potassium</keyword>
<dbReference type="GO" id="GO:0030955">
    <property type="term" value="F:potassium ion binding"/>
    <property type="evidence" value="ECO:0007669"/>
    <property type="project" value="UniProtKB-UniRule"/>
</dbReference>
<comment type="catalytic activity">
    <reaction evidence="9">
        <text>Na(+)(in) + diphosphate + H2O = Na(+)(out) + 2 phosphate + H(+)</text>
        <dbReference type="Rhea" id="RHEA:57884"/>
        <dbReference type="ChEBI" id="CHEBI:15377"/>
        <dbReference type="ChEBI" id="CHEBI:15378"/>
        <dbReference type="ChEBI" id="CHEBI:29101"/>
        <dbReference type="ChEBI" id="CHEBI:33019"/>
        <dbReference type="ChEBI" id="CHEBI:43474"/>
        <dbReference type="EC" id="7.2.3.1"/>
    </reaction>
</comment>
<keyword evidence="2 9" id="KW-0813">Transport</keyword>
<comment type="function">
    <text evidence="9">Sodium pump that utilizes the energy of pyrophosphate hydrolysis as the driving force for Na(+) movement across the membrane.</text>
</comment>
<comment type="caution">
    <text evidence="9">Lacks conserved residue(s) required for the propagation of feature annotation.</text>
</comment>
<dbReference type="GO" id="GO:0009678">
    <property type="term" value="F:diphosphate hydrolysis-driven proton transmembrane transporter activity"/>
    <property type="evidence" value="ECO:0007669"/>
    <property type="project" value="UniProtKB-UniRule"/>
</dbReference>
<dbReference type="GO" id="GO:0004427">
    <property type="term" value="F:inorganic diphosphate phosphatase activity"/>
    <property type="evidence" value="ECO:0007669"/>
    <property type="project" value="UniProtKB-UniRule"/>
</dbReference>
<comment type="similarity">
    <text evidence="9">Belongs to the H(+)-translocating pyrophosphatase (TC 3.A.10) family. K(+)-stimulated subfamily.</text>
</comment>
<keyword evidence="9" id="KW-1003">Cell membrane</keyword>
<name>A0A235BU32_UNCW3</name>
<feature type="site" description="Determinant of potassium dependence" evidence="9">
    <location>
        <position position="455"/>
    </location>
</feature>
<keyword evidence="3 9" id="KW-0812">Transmembrane</keyword>
<dbReference type="AlphaFoldDB" id="A0A235BU32"/>
<accession>A0A235BU32</accession>
<comment type="subcellular location">
    <subcellularLocation>
        <location evidence="9">Cell membrane</location>
        <topology evidence="9">Multi-pass membrane protein</topology>
    </subcellularLocation>
    <subcellularLocation>
        <location evidence="1">Endomembrane system</location>
        <topology evidence="1">Multi-pass membrane protein</topology>
    </subcellularLocation>
</comment>
<evidence type="ECO:0000256" key="9">
    <source>
        <dbReference type="HAMAP-Rule" id="MF_01129"/>
    </source>
</evidence>
<comment type="subunit">
    <text evidence="9">Homodimer.</text>
</comment>
<protein>
    <recommendedName>
        <fullName evidence="9">Putative K(+)-stimulated pyrophosphate-energized sodium pump</fullName>
        <ecNumber evidence="9">7.2.3.1</ecNumber>
    </recommendedName>
    <alternativeName>
        <fullName evidence="9">Membrane-bound sodium-translocating pyrophosphatase</fullName>
    </alternativeName>
    <alternativeName>
        <fullName evidence="9">Pyrophosphate-energized inorganic pyrophosphatase</fullName>
        <shortName evidence="9">Na(+)-PPase</shortName>
    </alternativeName>
</protein>
<dbReference type="NCBIfam" id="NF001960">
    <property type="entry name" value="PRK00733.3-5"/>
    <property type="match status" value="1"/>
</dbReference>
<keyword evidence="7 9" id="KW-0406">Ion transport</keyword>
<evidence type="ECO:0000313" key="10">
    <source>
        <dbReference type="EMBL" id="OYD15559.1"/>
    </source>
</evidence>
<organism evidence="10 11">
    <name type="scientific">candidate division WOR-3 bacterium JGI_Cruoil_03_44_89</name>
    <dbReference type="NCBI Taxonomy" id="1973748"/>
    <lineage>
        <taxon>Bacteria</taxon>
        <taxon>Bacteria division WOR-3</taxon>
    </lineage>
</organism>
<evidence type="ECO:0000256" key="7">
    <source>
        <dbReference type="ARBA" id="ARBA00023065"/>
    </source>
</evidence>
<reference evidence="10 11" key="1">
    <citation type="submission" date="2017-07" db="EMBL/GenBank/DDBJ databases">
        <title>Recovery of genomes from metagenomes via a dereplication, aggregation, and scoring strategy.</title>
        <authorList>
            <person name="Sieber C.M."/>
            <person name="Probst A.J."/>
            <person name="Sharrar A."/>
            <person name="Thomas B.C."/>
            <person name="Hess M."/>
            <person name="Tringe S.G."/>
            <person name="Banfield J.F."/>
        </authorList>
    </citation>
    <scope>NUCLEOTIDE SEQUENCE [LARGE SCALE GENOMIC DNA]</scope>
    <source>
        <strain evidence="10">JGI_Cruoil_03_44_89</strain>
    </source>
</reference>
<keyword evidence="8 9" id="KW-0472">Membrane</keyword>
<evidence type="ECO:0000313" key="11">
    <source>
        <dbReference type="Proteomes" id="UP000215215"/>
    </source>
</evidence>
<evidence type="ECO:0000256" key="3">
    <source>
        <dbReference type="ARBA" id="ARBA00022692"/>
    </source>
</evidence>
<dbReference type="NCBIfam" id="TIGR01104">
    <property type="entry name" value="V_PPase"/>
    <property type="match status" value="1"/>
</dbReference>
<gene>
    <name evidence="9" type="primary">hppA</name>
    <name evidence="10" type="ORF">CH333_05385</name>
</gene>
<keyword evidence="5 9" id="KW-1278">Translocase</keyword>
<comment type="activity regulation">
    <text evidence="9">Requires K(+) for maximal activity.</text>
</comment>
<dbReference type="GO" id="GO:0005886">
    <property type="term" value="C:plasma membrane"/>
    <property type="evidence" value="ECO:0007669"/>
    <property type="project" value="UniProtKB-SubCell"/>
</dbReference>
<dbReference type="GO" id="GO:0000287">
    <property type="term" value="F:magnesium ion binding"/>
    <property type="evidence" value="ECO:0007669"/>
    <property type="project" value="UniProtKB-UniRule"/>
</dbReference>
<evidence type="ECO:0000256" key="1">
    <source>
        <dbReference type="ARBA" id="ARBA00004127"/>
    </source>
</evidence>
<proteinExistence type="inferred from homology"/>
<evidence type="ECO:0000256" key="5">
    <source>
        <dbReference type="ARBA" id="ARBA00022967"/>
    </source>
</evidence>
<keyword evidence="9" id="KW-0915">Sodium</keyword>
<keyword evidence="4 9" id="KW-0460">Magnesium</keyword>
<dbReference type="Pfam" id="PF03030">
    <property type="entry name" value="H_PPase"/>
    <property type="match status" value="1"/>
</dbReference>
<evidence type="ECO:0000256" key="4">
    <source>
        <dbReference type="ARBA" id="ARBA00022842"/>
    </source>
</evidence>
<keyword evidence="6 9" id="KW-1133">Transmembrane helix</keyword>
<keyword evidence="9" id="KW-0739">Sodium transport</keyword>
<dbReference type="Proteomes" id="UP000215215">
    <property type="component" value="Unassembled WGS sequence"/>
</dbReference>
<comment type="cofactor">
    <cofactor evidence="9">
        <name>Mg(2+)</name>
        <dbReference type="ChEBI" id="CHEBI:18420"/>
    </cofactor>
</comment>
<dbReference type="PIRSF" id="PIRSF001265">
    <property type="entry name" value="H+-PPase"/>
    <property type="match status" value="1"/>
</dbReference>
<dbReference type="GO" id="GO:0012505">
    <property type="term" value="C:endomembrane system"/>
    <property type="evidence" value="ECO:0007669"/>
    <property type="project" value="UniProtKB-SubCell"/>
</dbReference>
<sequence>MMWVPFVASGLALFVILIFSISLLKKPRGNEKMREISSLIQNGAGTFLKREYTYVFIVIAVVALFLVLLGSKGLDVNWRTAVCFLIGTIASALSGYLAMSIGTRANCRTAEAARTGLKEALSVSFTGGATTGLAVVGIGLLGLSVVFIIFGGEPTAINGYAMGASLFALFARAGGGIYTKGADMGADLVGKVEQNIPEDDPRNPAVIADNVGDNVGDTAGLGADLLESYVESIIAAIAIGASLYVLRGSLVILPIILASWGIVSSIIGALWVKSGRVRDPQNALNSGVYLSAVLMILGSFFILRASGIEYTDAAGSFAAMGLLWCIVAGVVSGIIIGLVSEFYTSYKYKPTKELAKSAARGPAVMVVNGIGLGMGSTLIPVVIIGISILVGYKFGGMYGIALASFGMLSILGITLAVDSYGPVADNAGGIAQMAKLPEGVRKITDSLDAVGNTTAAIGKGFAIGSAAFAAVGLFVAYLATINRFSQEPVHLSLTDPWLVVGLLVGGMIPYLFGSLLASGVGRVAEKIIDEVRRQFKEIKGLIEGEASPDVSRCVDIATRGAIRSMMLPGILVIVIPVLVGVFLGPVVLAGVLMGALVTGLVLAVQCANTGAALDNAKKYIENGALGGKGTEAHKAAVVGDTVGDPLKDTIGPSINILIKLMTVISLVLAPLFVR</sequence>
<dbReference type="GO" id="GO:0006814">
    <property type="term" value="P:sodium ion transport"/>
    <property type="evidence" value="ECO:0007669"/>
    <property type="project" value="UniProtKB-UniRule"/>
</dbReference>